<protein>
    <submittedName>
        <fullName evidence="2">Melanoregulin isoform X2</fullName>
    </submittedName>
</protein>
<sequence>MGLADWWCCCRGALAGEKEPLVGHKMYTAFGAMQASDEENNLWSTPQDISHMEADDDRILYNLLVLSDKLDKGSEKWQRLNYNIRTVRQVRKEVRNRWKHILEDLELKEPRERINVVIVLDSCCSAQNPDRPWILGHRRQRGDAIPPGTVQRNAQLTGKQGKESCICLPVPALCIAPAIHP</sequence>
<dbReference type="AlphaFoldDB" id="A0AA97IYA8"/>
<dbReference type="PANTHER" id="PTHR34340">
    <property type="entry name" value="MELANOREGULIN"/>
    <property type="match status" value="1"/>
</dbReference>
<keyword evidence="1" id="KW-1185">Reference proteome</keyword>
<dbReference type="GO" id="GO:0032402">
    <property type="term" value="P:melanosome transport"/>
    <property type="evidence" value="ECO:0007669"/>
    <property type="project" value="InterPro"/>
</dbReference>
<dbReference type="GO" id="GO:0030318">
    <property type="term" value="P:melanocyte differentiation"/>
    <property type="evidence" value="ECO:0007669"/>
    <property type="project" value="TreeGrafter"/>
</dbReference>
<name>A0AA97IYA8_EUBMA</name>
<gene>
    <name evidence="2" type="primary">MREG</name>
</gene>
<reference evidence="2" key="1">
    <citation type="submission" date="2025-08" db="UniProtKB">
        <authorList>
            <consortium name="RefSeq"/>
        </authorList>
    </citation>
    <scope>IDENTIFICATION</scope>
    <source>
        <tissue evidence="2">Blood</tissue>
    </source>
</reference>
<proteinExistence type="predicted"/>
<dbReference type="RefSeq" id="XP_054827872.1">
    <property type="nucleotide sequence ID" value="XM_054971897.1"/>
</dbReference>
<dbReference type="Pfam" id="PF15812">
    <property type="entry name" value="MREG"/>
    <property type="match status" value="1"/>
</dbReference>
<organism evidence="1 2">
    <name type="scientific">Eublepharis macularius</name>
    <name type="common">Leopard gecko</name>
    <name type="synonym">Cyrtodactylus macularius</name>
    <dbReference type="NCBI Taxonomy" id="481883"/>
    <lineage>
        <taxon>Eukaryota</taxon>
        <taxon>Metazoa</taxon>
        <taxon>Chordata</taxon>
        <taxon>Craniata</taxon>
        <taxon>Vertebrata</taxon>
        <taxon>Euteleostomi</taxon>
        <taxon>Lepidosauria</taxon>
        <taxon>Squamata</taxon>
        <taxon>Bifurcata</taxon>
        <taxon>Gekkota</taxon>
        <taxon>Eublepharidae</taxon>
        <taxon>Eublepharinae</taxon>
        <taxon>Eublepharis</taxon>
    </lineage>
</organism>
<dbReference type="GeneID" id="129324571"/>
<accession>A0AA97IYA8</accession>
<evidence type="ECO:0000313" key="2">
    <source>
        <dbReference type="RefSeq" id="XP_054827872.1"/>
    </source>
</evidence>
<evidence type="ECO:0000313" key="1">
    <source>
        <dbReference type="Proteomes" id="UP001190640"/>
    </source>
</evidence>
<dbReference type="PANTHER" id="PTHR34340:SF3">
    <property type="entry name" value="MELANOREGULIN"/>
    <property type="match status" value="1"/>
</dbReference>
<dbReference type="GO" id="GO:0042470">
    <property type="term" value="C:melanosome"/>
    <property type="evidence" value="ECO:0007669"/>
    <property type="project" value="InterPro"/>
</dbReference>
<dbReference type="Proteomes" id="UP001190640">
    <property type="component" value="Chromosome 2"/>
</dbReference>
<dbReference type="InterPro" id="IPR031638">
    <property type="entry name" value="Melanoregulin"/>
</dbReference>
<dbReference type="CTD" id="55686"/>